<evidence type="ECO:0000256" key="9">
    <source>
        <dbReference type="ARBA" id="ARBA00023163"/>
    </source>
</evidence>
<comment type="caution">
    <text evidence="15">The sequence shown here is derived from an EMBL/GenBank/DDBJ whole genome shotgun (WGS) entry which is preliminary data.</text>
</comment>
<evidence type="ECO:0000256" key="4">
    <source>
        <dbReference type="ARBA" id="ARBA00022737"/>
    </source>
</evidence>
<keyword evidence="4" id="KW-0677">Repeat</keyword>
<dbReference type="InterPro" id="IPR036887">
    <property type="entry name" value="HTH_APSES_sf"/>
</dbReference>
<dbReference type="GO" id="GO:0043565">
    <property type="term" value="F:sequence-specific DNA binding"/>
    <property type="evidence" value="ECO:0007669"/>
    <property type="project" value="TreeGrafter"/>
</dbReference>
<evidence type="ECO:0000256" key="7">
    <source>
        <dbReference type="ARBA" id="ARBA00023015"/>
    </source>
</evidence>
<dbReference type="GO" id="GO:0045944">
    <property type="term" value="P:positive regulation of transcription by RNA polymerase II"/>
    <property type="evidence" value="ECO:0007669"/>
    <property type="project" value="TreeGrafter"/>
</dbReference>
<dbReference type="PANTHER" id="PTHR47792:SF1">
    <property type="entry name" value="PROTEIN SOK2-RELATED"/>
    <property type="match status" value="1"/>
</dbReference>
<dbReference type="InterPro" id="IPR018004">
    <property type="entry name" value="KilA/APSES_HTH"/>
</dbReference>
<dbReference type="FunFam" id="3.30.160.60:FF:000065">
    <property type="entry name" value="B-cell CLL/lymphoma 6, member B"/>
    <property type="match status" value="1"/>
</dbReference>
<dbReference type="PROSITE" id="PS51299">
    <property type="entry name" value="HTH_APSES"/>
    <property type="match status" value="1"/>
</dbReference>
<evidence type="ECO:0000313" key="16">
    <source>
        <dbReference type="Proteomes" id="UP000717996"/>
    </source>
</evidence>
<proteinExistence type="inferred from homology"/>
<keyword evidence="3" id="KW-0479">Metal-binding</keyword>
<feature type="coiled-coil region" evidence="12">
    <location>
        <begin position="460"/>
        <end position="512"/>
    </location>
</feature>
<organism evidence="15 16">
    <name type="scientific">Rhizopus oryzae</name>
    <name type="common">Mucormycosis agent</name>
    <name type="synonym">Rhizopus arrhizus var. delemar</name>
    <dbReference type="NCBI Taxonomy" id="64495"/>
    <lineage>
        <taxon>Eukaryota</taxon>
        <taxon>Fungi</taxon>
        <taxon>Fungi incertae sedis</taxon>
        <taxon>Mucoromycota</taxon>
        <taxon>Mucoromycotina</taxon>
        <taxon>Mucoromycetes</taxon>
        <taxon>Mucorales</taxon>
        <taxon>Mucorineae</taxon>
        <taxon>Rhizopodaceae</taxon>
        <taxon>Rhizopus</taxon>
    </lineage>
</organism>
<dbReference type="SUPFAM" id="SSF54616">
    <property type="entry name" value="DNA-binding domain of Mlu1-box binding protein MBP1"/>
    <property type="match status" value="1"/>
</dbReference>
<dbReference type="FunFam" id="3.30.160.60:FF:000446">
    <property type="entry name" value="Zinc finger protein"/>
    <property type="match status" value="1"/>
</dbReference>
<dbReference type="InterPro" id="IPR013087">
    <property type="entry name" value="Znf_C2H2_type"/>
</dbReference>
<dbReference type="Pfam" id="PF00096">
    <property type="entry name" value="zf-C2H2"/>
    <property type="match status" value="2"/>
</dbReference>
<evidence type="ECO:0000256" key="2">
    <source>
        <dbReference type="ARBA" id="ARBA00007247"/>
    </source>
</evidence>
<dbReference type="GO" id="GO:0008270">
    <property type="term" value="F:zinc ion binding"/>
    <property type="evidence" value="ECO:0007669"/>
    <property type="project" value="UniProtKB-KW"/>
</dbReference>
<feature type="domain" description="HTH APSES-type" evidence="14">
    <location>
        <begin position="63"/>
        <end position="172"/>
    </location>
</feature>
<keyword evidence="6" id="KW-0862">Zinc</keyword>
<dbReference type="SMART" id="SM01252">
    <property type="entry name" value="KilA-N"/>
    <property type="match status" value="1"/>
</dbReference>
<evidence type="ECO:0000256" key="10">
    <source>
        <dbReference type="ARBA" id="ARBA00023242"/>
    </source>
</evidence>
<evidence type="ECO:0000256" key="8">
    <source>
        <dbReference type="ARBA" id="ARBA00023125"/>
    </source>
</evidence>
<dbReference type="Proteomes" id="UP000717996">
    <property type="component" value="Unassembled WGS sequence"/>
</dbReference>
<keyword evidence="10" id="KW-0539">Nucleus</keyword>
<feature type="domain" description="C2H2-type" evidence="13">
    <location>
        <begin position="285"/>
        <end position="312"/>
    </location>
</feature>
<dbReference type="InterPro" id="IPR036236">
    <property type="entry name" value="Znf_C2H2_sf"/>
</dbReference>
<dbReference type="Gene3D" id="1.20.5.1700">
    <property type="match status" value="1"/>
</dbReference>
<evidence type="ECO:0000256" key="3">
    <source>
        <dbReference type="ARBA" id="ARBA00022723"/>
    </source>
</evidence>
<dbReference type="Gene3D" id="3.10.260.10">
    <property type="entry name" value="Transcription regulator HTH, APSES-type DNA-binding domain"/>
    <property type="match status" value="1"/>
</dbReference>
<evidence type="ECO:0000313" key="15">
    <source>
        <dbReference type="EMBL" id="KAG1544664.1"/>
    </source>
</evidence>
<evidence type="ECO:0000256" key="1">
    <source>
        <dbReference type="ARBA" id="ARBA00004123"/>
    </source>
</evidence>
<keyword evidence="8" id="KW-0238">DNA-binding</keyword>
<evidence type="ECO:0000256" key="6">
    <source>
        <dbReference type="ARBA" id="ARBA00022833"/>
    </source>
</evidence>
<dbReference type="Gene3D" id="3.30.160.60">
    <property type="entry name" value="Classic Zinc Finger"/>
    <property type="match status" value="3"/>
</dbReference>
<evidence type="ECO:0000256" key="11">
    <source>
        <dbReference type="PROSITE-ProRule" id="PRU00042"/>
    </source>
</evidence>
<dbReference type="AlphaFoldDB" id="A0A9P7CAU6"/>
<dbReference type="PANTHER" id="PTHR47792">
    <property type="entry name" value="PROTEIN SOK2-RELATED"/>
    <property type="match status" value="1"/>
</dbReference>
<evidence type="ECO:0000256" key="5">
    <source>
        <dbReference type="ARBA" id="ARBA00022771"/>
    </source>
</evidence>
<keyword evidence="12" id="KW-0175">Coiled coil</keyword>
<gene>
    <name evidence="15" type="ORF">G6F51_005930</name>
</gene>
<name>A0A9P7CAU6_RHIOR</name>
<dbReference type="InterPro" id="IPR029790">
    <property type="entry name" value="EFG1/Phd1/StuA"/>
</dbReference>
<comment type="similarity">
    <text evidence="2">Belongs to the EFG1/PHD1/stuA family.</text>
</comment>
<dbReference type="Pfam" id="PF04383">
    <property type="entry name" value="KilA-N"/>
    <property type="match status" value="1"/>
</dbReference>
<dbReference type="SMART" id="SM00355">
    <property type="entry name" value="ZnF_C2H2"/>
    <property type="match status" value="3"/>
</dbReference>
<dbReference type="OrthoDB" id="8922241at2759"/>
<keyword evidence="5 11" id="KW-0863">Zinc-finger</keyword>
<protein>
    <submittedName>
        <fullName evidence="15">Uncharacterized protein</fullName>
    </submittedName>
</protein>
<reference evidence="15" key="1">
    <citation type="journal article" date="2020" name="Microb. Genom.">
        <title>Genetic diversity of clinical and environmental Mucorales isolates obtained from an investigation of mucormycosis cases among solid organ transplant recipients.</title>
        <authorList>
            <person name="Nguyen M.H."/>
            <person name="Kaul D."/>
            <person name="Muto C."/>
            <person name="Cheng S.J."/>
            <person name="Richter R.A."/>
            <person name="Bruno V.M."/>
            <person name="Liu G."/>
            <person name="Beyhan S."/>
            <person name="Sundermann A.J."/>
            <person name="Mounaud S."/>
            <person name="Pasculle A.W."/>
            <person name="Nierman W.C."/>
            <person name="Driscoll E."/>
            <person name="Cumbie R."/>
            <person name="Clancy C.J."/>
            <person name="Dupont C.L."/>
        </authorList>
    </citation>
    <scope>NUCLEOTIDE SEQUENCE</scope>
    <source>
        <strain evidence="15">GL16</strain>
    </source>
</reference>
<dbReference type="GO" id="GO:0003700">
    <property type="term" value="F:DNA-binding transcription factor activity"/>
    <property type="evidence" value="ECO:0007669"/>
    <property type="project" value="TreeGrafter"/>
</dbReference>
<keyword evidence="9" id="KW-0804">Transcription</keyword>
<dbReference type="PROSITE" id="PS00028">
    <property type="entry name" value="ZINC_FINGER_C2H2_1"/>
    <property type="match status" value="2"/>
</dbReference>
<accession>A0A9P7CAU6</accession>
<dbReference type="SUPFAM" id="SSF57667">
    <property type="entry name" value="beta-beta-alpha zinc fingers"/>
    <property type="match status" value="2"/>
</dbReference>
<evidence type="ECO:0000256" key="12">
    <source>
        <dbReference type="SAM" id="Coils"/>
    </source>
</evidence>
<dbReference type="Pfam" id="PF13912">
    <property type="entry name" value="zf-C2H2_6"/>
    <property type="match status" value="1"/>
</dbReference>
<dbReference type="PROSITE" id="PS50157">
    <property type="entry name" value="ZINC_FINGER_C2H2_2"/>
    <property type="match status" value="3"/>
</dbReference>
<dbReference type="EMBL" id="JAANIT010000765">
    <property type="protein sequence ID" value="KAG1544664.1"/>
    <property type="molecule type" value="Genomic_DNA"/>
</dbReference>
<dbReference type="InterPro" id="IPR003163">
    <property type="entry name" value="Tscrpt_reg_HTH_APSES-type"/>
</dbReference>
<sequence>MEELYQTYSYFPQTMEYPLSNESFDSSYSPTLEIKQFQPDLSSQALDSFSHDDTHSVTSVHPKVTINVWEDENTLYYQVEAKGIYVTRRQDNDMINGTKLMNVVGLSRGRRDGILKNEKGRIVVKIGAMHLKGVWIPFERARDLATKFSIIDLLYPLFADDPSIFDRVNLKKSTVQHLSKNNSWTRFLLSQEQSLNGNITDISHLSSHLYLSNNKETDSATSSTSYSSQSPTVMYQQKIRKLSSNNKFSTKSKKNEEQKLTIKEYVPTNNISNVSNDNITDTKPYNCPVCNQSFSRPHNLKSHLTTHSEERPFQCEVCNHHFRRQHDLRRHQKLHTGERPYVCTNCSRTFARLDALNRHCKTENGSACALVMLQQTKHKTAYKTKSLKGSRPIFPQPAVPHLYLKAEKSTPSLLPSPDIILSNSHLAPPSLYTSQTTVLPISPSSPPSFHSPRPILPPLSHSSNETVDKLQREIEELKKDYDYLKLRSQKEINNLKSKIHDIEVENKVLRSLIQSSPFENK</sequence>
<evidence type="ECO:0000259" key="14">
    <source>
        <dbReference type="PROSITE" id="PS51299"/>
    </source>
</evidence>
<feature type="domain" description="C2H2-type" evidence="13">
    <location>
        <begin position="341"/>
        <end position="368"/>
    </location>
</feature>
<keyword evidence="7" id="KW-0805">Transcription regulation</keyword>
<dbReference type="FunFam" id="3.30.160.60:FF:000145">
    <property type="entry name" value="Zinc finger protein 574"/>
    <property type="match status" value="1"/>
</dbReference>
<evidence type="ECO:0000259" key="13">
    <source>
        <dbReference type="PROSITE" id="PS50157"/>
    </source>
</evidence>
<comment type="subcellular location">
    <subcellularLocation>
        <location evidence="1">Nucleus</location>
    </subcellularLocation>
</comment>
<dbReference type="GO" id="GO:0005634">
    <property type="term" value="C:nucleus"/>
    <property type="evidence" value="ECO:0007669"/>
    <property type="project" value="UniProtKB-SubCell"/>
</dbReference>
<feature type="domain" description="C2H2-type" evidence="13">
    <location>
        <begin position="313"/>
        <end position="340"/>
    </location>
</feature>